<dbReference type="GO" id="GO:1904294">
    <property type="term" value="P:positive regulation of ERAD pathway"/>
    <property type="evidence" value="ECO:0007669"/>
    <property type="project" value="TreeGrafter"/>
</dbReference>
<dbReference type="Proteomes" id="UP000593567">
    <property type="component" value="Unassembled WGS sequence"/>
</dbReference>
<name>A0A7J7JDC8_BUGNE</name>
<evidence type="ECO:0000313" key="3">
    <source>
        <dbReference type="EMBL" id="KAF6023654.1"/>
    </source>
</evidence>
<keyword evidence="2" id="KW-0472">Membrane</keyword>
<dbReference type="PANTHER" id="PTHR21650">
    <property type="entry name" value="MEMBRALIN/KINETOCHORE PROTEIN NUF2"/>
    <property type="match status" value="1"/>
</dbReference>
<feature type="compositionally biased region" description="Polar residues" evidence="1">
    <location>
        <begin position="435"/>
        <end position="462"/>
    </location>
</feature>
<dbReference type="InterPro" id="IPR019144">
    <property type="entry name" value="Membralin"/>
</dbReference>
<keyword evidence="2" id="KW-1133">Transmembrane helix</keyword>
<evidence type="ECO:0008006" key="5">
    <source>
        <dbReference type="Google" id="ProtNLM"/>
    </source>
</evidence>
<evidence type="ECO:0000313" key="4">
    <source>
        <dbReference type="Proteomes" id="UP000593567"/>
    </source>
</evidence>
<dbReference type="GO" id="GO:0034976">
    <property type="term" value="P:response to endoplasmic reticulum stress"/>
    <property type="evidence" value="ECO:0007669"/>
    <property type="project" value="TreeGrafter"/>
</dbReference>
<protein>
    <recommendedName>
        <fullName evidence="5">Membralin</fullName>
    </recommendedName>
</protein>
<feature type="compositionally biased region" description="Basic and acidic residues" evidence="1">
    <location>
        <begin position="417"/>
        <end position="428"/>
    </location>
</feature>
<feature type="region of interest" description="Disordered" evidence="1">
    <location>
        <begin position="163"/>
        <end position="186"/>
    </location>
</feature>
<feature type="compositionally biased region" description="Polar residues" evidence="1">
    <location>
        <begin position="478"/>
        <end position="521"/>
    </location>
</feature>
<sequence>MEPLLRPRDTTNIRDRMFTALFYRVALTYARTVPQKARRVIEFMLLSKAILLLLVLIYIHGVFSKRPSNCLNYIQQSWPRDGILRVEIIPNVSANYSLIDSYRKEYGALNYHYLYGDGSEENVEEDHYYNNTFTDDNITNTHDSSDTTLNSTNSSLPVVNYSDSKEGTDVNHVDLNSEDENNSTNEESSYFSLSSYFVASGTEFELLARTVWPEEKYIVEYSLEYGFLRLSPKARKRLNITVLLKVLDCEIVKYKFLICWTLSISMLLRYSHHQILMFIVDLLNMIETNAVITFPAAPLLTVILALVGMEAIMSEFFNDTVTAFYVIVIVWLADQYDAVCCHTRISKRHWLRFFFLYHFAFYAYHYRFNGQYSSLALVTSWLFIQHSMVYFFHHYEIPAVVQQGTTHHIAATVNIHEHQRAPERRSDQPEEAAANTESVSTESAASPSAHPQHTSSTGHMTYSGSSNLSTSSPVLTEYTPSISSDDTSLDNISSVEQLTHSSIRSRINRASTNGNTQTNDG</sequence>
<feature type="compositionally biased region" description="Basic and acidic residues" evidence="1">
    <location>
        <begin position="163"/>
        <end position="172"/>
    </location>
</feature>
<dbReference type="OrthoDB" id="6779347at2759"/>
<dbReference type="AlphaFoldDB" id="A0A7J7JDC8"/>
<dbReference type="EMBL" id="VXIV02002680">
    <property type="protein sequence ID" value="KAF6023654.1"/>
    <property type="molecule type" value="Genomic_DNA"/>
</dbReference>
<dbReference type="PANTHER" id="PTHR21650:SF4">
    <property type="entry name" value="MEMBRALIN"/>
    <property type="match status" value="1"/>
</dbReference>
<comment type="caution">
    <text evidence="3">The sequence shown here is derived from an EMBL/GenBank/DDBJ whole genome shotgun (WGS) entry which is preliminary data.</text>
</comment>
<proteinExistence type="predicted"/>
<keyword evidence="2" id="KW-0812">Transmembrane</keyword>
<dbReference type="Pfam" id="PF09746">
    <property type="entry name" value="Membralin"/>
    <property type="match status" value="2"/>
</dbReference>
<evidence type="ECO:0000256" key="2">
    <source>
        <dbReference type="SAM" id="Phobius"/>
    </source>
</evidence>
<evidence type="ECO:0000256" key="1">
    <source>
        <dbReference type="SAM" id="MobiDB-lite"/>
    </source>
</evidence>
<feature type="transmembrane region" description="Helical" evidence="2">
    <location>
        <begin position="45"/>
        <end position="63"/>
    </location>
</feature>
<gene>
    <name evidence="3" type="ORF">EB796_018021</name>
</gene>
<accession>A0A7J7JDC8</accession>
<keyword evidence="4" id="KW-1185">Reference proteome</keyword>
<feature type="region of interest" description="Disordered" evidence="1">
    <location>
        <begin position="417"/>
        <end position="521"/>
    </location>
</feature>
<reference evidence="3" key="1">
    <citation type="submission" date="2020-06" db="EMBL/GenBank/DDBJ databases">
        <title>Draft genome of Bugula neritina, a colonial animal packing powerful symbionts and potential medicines.</title>
        <authorList>
            <person name="Rayko M."/>
        </authorList>
    </citation>
    <scope>NUCLEOTIDE SEQUENCE [LARGE SCALE GENOMIC DNA]</scope>
    <source>
        <strain evidence="3">Kwan_BN1</strain>
    </source>
</reference>
<organism evidence="3 4">
    <name type="scientific">Bugula neritina</name>
    <name type="common">Brown bryozoan</name>
    <name type="synonym">Sertularia neritina</name>
    <dbReference type="NCBI Taxonomy" id="10212"/>
    <lineage>
        <taxon>Eukaryota</taxon>
        <taxon>Metazoa</taxon>
        <taxon>Spiralia</taxon>
        <taxon>Lophotrochozoa</taxon>
        <taxon>Bryozoa</taxon>
        <taxon>Gymnolaemata</taxon>
        <taxon>Cheilostomatida</taxon>
        <taxon>Flustrina</taxon>
        <taxon>Buguloidea</taxon>
        <taxon>Bugulidae</taxon>
        <taxon>Bugula</taxon>
    </lineage>
</organism>
<feature type="compositionally biased region" description="Low complexity" evidence="1">
    <location>
        <begin position="463"/>
        <end position="472"/>
    </location>
</feature>
<dbReference type="GO" id="GO:0005783">
    <property type="term" value="C:endoplasmic reticulum"/>
    <property type="evidence" value="ECO:0007669"/>
    <property type="project" value="TreeGrafter"/>
</dbReference>